<evidence type="ECO:0000313" key="13">
    <source>
        <dbReference type="EMBL" id="PRW58405.1"/>
    </source>
</evidence>
<dbReference type="GO" id="GO:0005525">
    <property type="term" value="F:GTP binding"/>
    <property type="evidence" value="ECO:0007669"/>
    <property type="project" value="InterPro"/>
</dbReference>
<feature type="domain" description="Dynamin-type G" evidence="12">
    <location>
        <begin position="401"/>
        <end position="641"/>
    </location>
</feature>
<evidence type="ECO:0000256" key="5">
    <source>
        <dbReference type="ARBA" id="ARBA00022741"/>
    </source>
</evidence>
<keyword evidence="14" id="KW-1185">Reference proteome</keyword>
<dbReference type="CDD" id="cd00052">
    <property type="entry name" value="EH"/>
    <property type="match status" value="1"/>
</dbReference>
<keyword evidence="6" id="KW-0967">Endosome</keyword>
<dbReference type="SMART" id="SM00027">
    <property type="entry name" value="EH"/>
    <property type="match status" value="1"/>
</dbReference>
<evidence type="ECO:0000256" key="2">
    <source>
        <dbReference type="ARBA" id="ARBA00004481"/>
    </source>
</evidence>
<protein>
    <submittedName>
        <fullName evidence="13">EH domain-containing 1</fullName>
    </submittedName>
</protein>
<reference evidence="13 14" key="1">
    <citation type="journal article" date="2018" name="Plant J.">
        <title>Genome sequences of Chlorella sorokiniana UTEX 1602 and Micractinium conductrix SAG 241.80: implications to maltose excretion by a green alga.</title>
        <authorList>
            <person name="Arriola M.B."/>
            <person name="Velmurugan N."/>
            <person name="Zhang Y."/>
            <person name="Plunkett M.H."/>
            <person name="Hondzo H."/>
            <person name="Barney B.M."/>
        </authorList>
    </citation>
    <scope>NUCLEOTIDE SEQUENCE [LARGE SCALE GENOMIC DNA]</scope>
    <source>
        <strain evidence="14">UTEX 1602</strain>
    </source>
</reference>
<dbReference type="PANTHER" id="PTHR11216">
    <property type="entry name" value="EH DOMAIN"/>
    <property type="match status" value="1"/>
</dbReference>
<comment type="subcellular location">
    <subcellularLocation>
        <location evidence="1">Cell membrane</location>
        <topology evidence="1">Peripheral membrane protein</topology>
        <orientation evidence="1">Cytoplasmic side</orientation>
    </subcellularLocation>
    <subcellularLocation>
        <location evidence="2">Endosome membrane</location>
        <topology evidence="2">Peripheral membrane protein</topology>
    </subcellularLocation>
</comment>
<dbReference type="SUPFAM" id="SSF47473">
    <property type="entry name" value="EF-hand"/>
    <property type="match status" value="1"/>
</dbReference>
<evidence type="ECO:0000256" key="7">
    <source>
        <dbReference type="ARBA" id="ARBA00022837"/>
    </source>
</evidence>
<proteinExistence type="predicted"/>
<dbReference type="GO" id="GO:0005509">
    <property type="term" value="F:calcium ion binding"/>
    <property type="evidence" value="ECO:0007669"/>
    <property type="project" value="InterPro"/>
</dbReference>
<dbReference type="InterPro" id="IPR030381">
    <property type="entry name" value="G_DYNAMIN_dom"/>
</dbReference>
<keyword evidence="5" id="KW-0547">Nucleotide-binding</keyword>
<keyword evidence="7" id="KW-0106">Calcium</keyword>
<dbReference type="PROSITE" id="PS50031">
    <property type="entry name" value="EH"/>
    <property type="match status" value="1"/>
</dbReference>
<dbReference type="PROSITE" id="PS51718">
    <property type="entry name" value="G_DYNAMIN_2"/>
    <property type="match status" value="1"/>
</dbReference>
<dbReference type="GO" id="GO:0005886">
    <property type="term" value="C:plasma membrane"/>
    <property type="evidence" value="ECO:0007669"/>
    <property type="project" value="UniProtKB-SubCell"/>
</dbReference>
<feature type="domain" description="EF-hand" evidence="11">
    <location>
        <begin position="94"/>
        <end position="129"/>
    </location>
</feature>
<evidence type="ECO:0000256" key="9">
    <source>
        <dbReference type="SAM" id="MobiDB-lite"/>
    </source>
</evidence>
<organism evidence="13 14">
    <name type="scientific">Chlorella sorokiniana</name>
    <name type="common">Freshwater green alga</name>
    <dbReference type="NCBI Taxonomy" id="3076"/>
    <lineage>
        <taxon>Eukaryota</taxon>
        <taxon>Viridiplantae</taxon>
        <taxon>Chlorophyta</taxon>
        <taxon>core chlorophytes</taxon>
        <taxon>Trebouxiophyceae</taxon>
        <taxon>Chlorellales</taxon>
        <taxon>Chlorellaceae</taxon>
        <taxon>Chlorella clade</taxon>
        <taxon>Chlorella</taxon>
    </lineage>
</organism>
<feature type="compositionally biased region" description="Low complexity" evidence="9">
    <location>
        <begin position="302"/>
        <end position="312"/>
    </location>
</feature>
<dbReference type="FunFam" id="3.40.50.300:FF:000147">
    <property type="entry name" value="EH domain-containing protein 1"/>
    <property type="match status" value="1"/>
</dbReference>
<dbReference type="PROSITE" id="PS50222">
    <property type="entry name" value="EF_HAND_2"/>
    <property type="match status" value="1"/>
</dbReference>
<evidence type="ECO:0000256" key="6">
    <source>
        <dbReference type="ARBA" id="ARBA00022753"/>
    </source>
</evidence>
<dbReference type="InterPro" id="IPR002048">
    <property type="entry name" value="EF_hand_dom"/>
</dbReference>
<keyword evidence="8" id="KW-0472">Membrane</keyword>
<evidence type="ECO:0000259" key="10">
    <source>
        <dbReference type="PROSITE" id="PS50031"/>
    </source>
</evidence>
<name>A0A2P6TWG3_CHLSO</name>
<dbReference type="GO" id="GO:0006897">
    <property type="term" value="P:endocytosis"/>
    <property type="evidence" value="ECO:0007669"/>
    <property type="project" value="TreeGrafter"/>
</dbReference>
<feature type="region of interest" description="Disordered" evidence="9">
    <location>
        <begin position="282"/>
        <end position="355"/>
    </location>
</feature>
<dbReference type="InterPro" id="IPR040990">
    <property type="entry name" value="DUF5600"/>
</dbReference>
<feature type="region of interest" description="Disordered" evidence="9">
    <location>
        <begin position="26"/>
        <end position="55"/>
    </location>
</feature>
<keyword evidence="3" id="KW-1003">Cell membrane</keyword>
<sequence>MAFGGAPGRRPGEEAFFSPMGAQLPAVIGGQPTGGPPPPLALGRGPPPSSAAAGTHSKLAAQDVYWRWFQMADRDRDGRLVGADAVQFFERSGLPREILAKVWAAADNKRQGFLDFNAFVKALELMSLAQNSGEVSMDTYANMQAVGIEPPRMRGLDTDPAAAAAAAAPLSSRSAAPLSSRGVPAVGAGAAALRSSSSGIPPAAASSEAAEGPSSAAGFDPFGLGPSSGSPAGAAEGVGRPAGGSAWGNQPDFSRGAGGEEDGANDWRGDARRSVAEGASLLGGAGAAGAPPRSDVRQSGEAYSPAQQQASPGQGGGAQAPYMPSPYQPAPAAPPFAPEGAPGSSGGLFGRKGRRRVPLTTKDCTSIVDGLKRIYFQKIRPLEETYKFGHFFSPLLSEGDFEAKPSVLLLGQYSTGKSTFIKYLLGRDYPGIHIGPEPTTDRFVVVMHGPDERRTPGNTLVVQPDKPFTGLAQFGSGFLSKFECAQCDNRLLEEVTLVDTPGVLSGEKQRIERSYDFVQVCSWFAARCDLILLLFDPYKLDISDEFKSVISSLRGHDEKVRIVLNKADSVDAQQLMRVYGALMWSLGKVFRSPEVCRVYIGSFNAGQPIRDDVNPTGRRLFEREQEDLLHDLYEIPARSCDRRVNEFVKRVRAARIHFLIMGHLRKQMPYFGQKKAQEKLLDNLANEFHHVQREFHLHAGDFPDVERYREILSAFDLSRFPKLDKAMLRQVDDALSLDLPALMRQMENPYL</sequence>
<dbReference type="InterPro" id="IPR027417">
    <property type="entry name" value="P-loop_NTPase"/>
</dbReference>
<accession>A0A2P6TWG3</accession>
<dbReference type="GO" id="GO:0010008">
    <property type="term" value="C:endosome membrane"/>
    <property type="evidence" value="ECO:0007669"/>
    <property type="project" value="UniProtKB-SubCell"/>
</dbReference>
<dbReference type="InterPro" id="IPR031692">
    <property type="entry name" value="EHD_N"/>
</dbReference>
<dbReference type="EMBL" id="LHPG02000005">
    <property type="protein sequence ID" value="PRW58405.1"/>
    <property type="molecule type" value="Genomic_DNA"/>
</dbReference>
<feature type="compositionally biased region" description="Pro residues" evidence="9">
    <location>
        <begin position="34"/>
        <end position="49"/>
    </location>
</feature>
<dbReference type="SUPFAM" id="SSF52540">
    <property type="entry name" value="P-loop containing nucleoside triphosphate hydrolases"/>
    <property type="match status" value="1"/>
</dbReference>
<feature type="compositionally biased region" description="Low complexity" evidence="9">
    <location>
        <begin position="194"/>
        <end position="239"/>
    </location>
</feature>
<dbReference type="InterPro" id="IPR045063">
    <property type="entry name" value="Dynamin_N"/>
</dbReference>
<dbReference type="Gene3D" id="1.10.238.10">
    <property type="entry name" value="EF-hand"/>
    <property type="match status" value="1"/>
</dbReference>
<dbReference type="InterPro" id="IPR011992">
    <property type="entry name" value="EF-hand-dom_pair"/>
</dbReference>
<dbReference type="CDD" id="cd09913">
    <property type="entry name" value="EHD"/>
    <property type="match status" value="1"/>
</dbReference>
<dbReference type="Pfam" id="PF16880">
    <property type="entry name" value="EHD_N"/>
    <property type="match status" value="1"/>
</dbReference>
<feature type="domain" description="EH" evidence="10">
    <location>
        <begin position="61"/>
        <end position="154"/>
    </location>
</feature>
<dbReference type="Proteomes" id="UP000239899">
    <property type="component" value="Unassembled WGS sequence"/>
</dbReference>
<dbReference type="Pfam" id="PF18150">
    <property type="entry name" value="DUF5600"/>
    <property type="match status" value="1"/>
</dbReference>
<dbReference type="Pfam" id="PF12763">
    <property type="entry name" value="EH"/>
    <property type="match status" value="1"/>
</dbReference>
<dbReference type="Pfam" id="PF00350">
    <property type="entry name" value="Dynamin_N"/>
    <property type="match status" value="1"/>
</dbReference>
<evidence type="ECO:0000313" key="14">
    <source>
        <dbReference type="Proteomes" id="UP000239899"/>
    </source>
</evidence>
<dbReference type="GO" id="GO:0016197">
    <property type="term" value="P:endosomal transport"/>
    <property type="evidence" value="ECO:0007669"/>
    <property type="project" value="TreeGrafter"/>
</dbReference>
<gene>
    <name evidence="13" type="ORF">C2E21_2987</name>
</gene>
<feature type="compositionally biased region" description="Pro residues" evidence="9">
    <location>
        <begin position="323"/>
        <end position="337"/>
    </location>
</feature>
<evidence type="ECO:0000256" key="4">
    <source>
        <dbReference type="ARBA" id="ARBA00022723"/>
    </source>
</evidence>
<dbReference type="PANTHER" id="PTHR11216:SF31">
    <property type="entry name" value="AT21416P"/>
    <property type="match status" value="1"/>
</dbReference>
<dbReference type="Gene3D" id="3.40.50.300">
    <property type="entry name" value="P-loop containing nucleotide triphosphate hydrolases"/>
    <property type="match status" value="1"/>
</dbReference>
<dbReference type="AlphaFoldDB" id="A0A2P6TWG3"/>
<evidence type="ECO:0000256" key="1">
    <source>
        <dbReference type="ARBA" id="ARBA00004413"/>
    </source>
</evidence>
<evidence type="ECO:0000259" key="12">
    <source>
        <dbReference type="PROSITE" id="PS51718"/>
    </source>
</evidence>
<evidence type="ECO:0000259" key="11">
    <source>
        <dbReference type="PROSITE" id="PS50222"/>
    </source>
</evidence>
<dbReference type="Gene3D" id="1.10.268.20">
    <property type="match status" value="1"/>
</dbReference>
<comment type="caution">
    <text evidence="13">The sequence shown here is derived from an EMBL/GenBank/DDBJ whole genome shotgun (WGS) entry which is preliminary data.</text>
</comment>
<feature type="region of interest" description="Disordered" evidence="9">
    <location>
        <begin position="194"/>
        <end position="268"/>
    </location>
</feature>
<evidence type="ECO:0000256" key="3">
    <source>
        <dbReference type="ARBA" id="ARBA00022475"/>
    </source>
</evidence>
<dbReference type="STRING" id="3076.A0A2P6TWG3"/>
<dbReference type="OrthoDB" id="1716625at2759"/>
<evidence type="ECO:0000256" key="8">
    <source>
        <dbReference type="ARBA" id="ARBA00023136"/>
    </source>
</evidence>
<keyword evidence="4" id="KW-0479">Metal-binding</keyword>
<dbReference type="InterPro" id="IPR000261">
    <property type="entry name" value="EH_dom"/>
</dbReference>